<comment type="subcellular location">
    <subcellularLocation>
        <location evidence="1">Cell membrane</location>
        <topology evidence="1">Multi-pass membrane protein</topology>
    </subcellularLocation>
</comment>
<feature type="transmembrane region" description="Helical" evidence="10">
    <location>
        <begin position="35"/>
        <end position="59"/>
    </location>
</feature>
<dbReference type="PROSITE" id="PS00237">
    <property type="entry name" value="G_PROTEIN_RECEP_F1_1"/>
    <property type="match status" value="1"/>
</dbReference>
<keyword evidence="4 10" id="KW-1133">Transmembrane helix</keyword>
<dbReference type="SUPFAM" id="SSF81321">
    <property type="entry name" value="Family A G protein-coupled receptor-like"/>
    <property type="match status" value="1"/>
</dbReference>
<dbReference type="InterPro" id="IPR050569">
    <property type="entry name" value="TAAR"/>
</dbReference>
<evidence type="ECO:0000313" key="13">
    <source>
        <dbReference type="Proteomes" id="UP000265160"/>
    </source>
</evidence>
<evidence type="ECO:0000256" key="9">
    <source>
        <dbReference type="RuleBase" id="RU000688"/>
    </source>
</evidence>
<evidence type="ECO:0000313" key="12">
    <source>
        <dbReference type="Ensembl" id="ENSMZEP00005027490.1"/>
    </source>
</evidence>
<dbReference type="InterPro" id="IPR000276">
    <property type="entry name" value="GPCR_Rhodpsn"/>
</dbReference>
<dbReference type="SMART" id="SM01381">
    <property type="entry name" value="7TM_GPCR_Srsx"/>
    <property type="match status" value="1"/>
</dbReference>
<feature type="transmembrane region" description="Helical" evidence="10">
    <location>
        <begin position="108"/>
        <end position="129"/>
    </location>
</feature>
<dbReference type="GO" id="GO:0001594">
    <property type="term" value="F:trace-amine receptor activity"/>
    <property type="evidence" value="ECO:0007669"/>
    <property type="project" value="TreeGrafter"/>
</dbReference>
<feature type="transmembrane region" description="Helical" evidence="10">
    <location>
        <begin position="71"/>
        <end position="88"/>
    </location>
</feature>
<keyword evidence="2" id="KW-1003">Cell membrane</keyword>
<evidence type="ECO:0000256" key="5">
    <source>
        <dbReference type="ARBA" id="ARBA00023040"/>
    </source>
</evidence>
<dbReference type="PANTHER" id="PTHR24249:SF381">
    <property type="entry name" value="TRACE AMINE ASSOCIATED RECEPTOR 19P-RELATED"/>
    <property type="match status" value="1"/>
</dbReference>
<keyword evidence="8 9" id="KW-0807">Transducer</keyword>
<evidence type="ECO:0000256" key="8">
    <source>
        <dbReference type="ARBA" id="ARBA00023224"/>
    </source>
</evidence>
<feature type="domain" description="G-protein coupled receptors family 1 profile" evidence="11">
    <location>
        <begin position="51"/>
        <end position="304"/>
    </location>
</feature>
<accession>A0A3P9CYR1</accession>
<name>A0A3P9CYR1_9CICH</name>
<feature type="transmembrane region" description="Helical" evidence="10">
    <location>
        <begin position="256"/>
        <end position="276"/>
    </location>
</feature>
<dbReference type="GeneTree" id="ENSGT01050000244823"/>
<feature type="transmembrane region" description="Helical" evidence="10">
    <location>
        <begin position="288"/>
        <end position="311"/>
    </location>
</feature>
<evidence type="ECO:0000256" key="4">
    <source>
        <dbReference type="ARBA" id="ARBA00022989"/>
    </source>
</evidence>
<dbReference type="CDD" id="cd15055">
    <property type="entry name" value="7tmA_TAARs"/>
    <property type="match status" value="1"/>
</dbReference>
<evidence type="ECO:0000256" key="1">
    <source>
        <dbReference type="ARBA" id="ARBA00004651"/>
    </source>
</evidence>
<evidence type="ECO:0000256" key="2">
    <source>
        <dbReference type="ARBA" id="ARBA00022475"/>
    </source>
</evidence>
<dbReference type="Pfam" id="PF00001">
    <property type="entry name" value="7tm_1"/>
    <property type="match status" value="1"/>
</dbReference>
<reference evidence="12 13" key="1">
    <citation type="journal article" date="2014" name="Nature">
        <title>The genomic substrate for adaptive radiation in African cichlid fish.</title>
        <authorList>
            <person name="Brawand D."/>
            <person name="Wagner C.E."/>
            <person name="Li Y.I."/>
            <person name="Malinsky M."/>
            <person name="Keller I."/>
            <person name="Fan S."/>
            <person name="Simakov O."/>
            <person name="Ng A.Y."/>
            <person name="Lim Z.W."/>
            <person name="Bezault E."/>
            <person name="Turner-Maier J."/>
            <person name="Johnson J."/>
            <person name="Alcazar R."/>
            <person name="Noh H.J."/>
            <person name="Russell P."/>
            <person name="Aken B."/>
            <person name="Alfoldi J."/>
            <person name="Amemiya C."/>
            <person name="Azzouzi N."/>
            <person name="Baroiller J.F."/>
            <person name="Barloy-Hubler F."/>
            <person name="Berlin A."/>
            <person name="Bloomquist R."/>
            <person name="Carleton K.L."/>
            <person name="Conte M.A."/>
            <person name="D'Cotta H."/>
            <person name="Eshel O."/>
            <person name="Gaffney L."/>
            <person name="Galibert F."/>
            <person name="Gante H.F."/>
            <person name="Gnerre S."/>
            <person name="Greuter L."/>
            <person name="Guyon R."/>
            <person name="Haddad N.S."/>
            <person name="Haerty W."/>
            <person name="Harris R.M."/>
            <person name="Hofmann H.A."/>
            <person name="Hourlier T."/>
            <person name="Hulata G."/>
            <person name="Jaffe D.B."/>
            <person name="Lara M."/>
            <person name="Lee A.P."/>
            <person name="MacCallum I."/>
            <person name="Mwaiko S."/>
            <person name="Nikaido M."/>
            <person name="Nishihara H."/>
            <person name="Ozouf-Costaz C."/>
            <person name="Penman D.J."/>
            <person name="Przybylski D."/>
            <person name="Rakotomanga M."/>
            <person name="Renn S.C.P."/>
            <person name="Ribeiro F.J."/>
            <person name="Ron M."/>
            <person name="Salzburger W."/>
            <person name="Sanchez-Pulido L."/>
            <person name="Santos M.E."/>
            <person name="Searle S."/>
            <person name="Sharpe T."/>
            <person name="Swofford R."/>
            <person name="Tan F.J."/>
            <person name="Williams L."/>
            <person name="Young S."/>
            <person name="Yin S."/>
            <person name="Okada N."/>
            <person name="Kocher T.D."/>
            <person name="Miska E.A."/>
            <person name="Lander E.S."/>
            <person name="Venkatesh B."/>
            <person name="Fernald R.D."/>
            <person name="Meyer A."/>
            <person name="Ponting C.P."/>
            <person name="Streelman J.T."/>
            <person name="Lindblad-Toh K."/>
            <person name="Seehausen O."/>
            <person name="Di Palma F."/>
        </authorList>
    </citation>
    <scope>NUCLEOTIDE SEQUENCE</scope>
</reference>
<evidence type="ECO:0000256" key="10">
    <source>
        <dbReference type="SAM" id="Phobius"/>
    </source>
</evidence>
<proteinExistence type="inferred from homology"/>
<dbReference type="AlphaFoldDB" id="A0A3P9CYR1"/>
<dbReference type="Proteomes" id="UP000265160">
    <property type="component" value="LG16"/>
</dbReference>
<comment type="similarity">
    <text evidence="9">Belongs to the G-protein coupled receptor 1 family.</text>
</comment>
<evidence type="ECO:0000256" key="3">
    <source>
        <dbReference type="ARBA" id="ARBA00022692"/>
    </source>
</evidence>
<keyword evidence="13" id="KW-1185">Reference proteome</keyword>
<dbReference type="Gene3D" id="1.20.1070.10">
    <property type="entry name" value="Rhodopsin 7-helix transmembrane proteins"/>
    <property type="match status" value="1"/>
</dbReference>
<dbReference type="Ensembl" id="ENSMZET00005028363.1">
    <property type="protein sequence ID" value="ENSMZEP00005027490.1"/>
    <property type="gene ID" value="ENSMZEG00005020496.1"/>
</dbReference>
<dbReference type="GO" id="GO:0005886">
    <property type="term" value="C:plasma membrane"/>
    <property type="evidence" value="ECO:0007669"/>
    <property type="project" value="UniProtKB-SubCell"/>
</dbReference>
<evidence type="ECO:0000256" key="6">
    <source>
        <dbReference type="ARBA" id="ARBA00023136"/>
    </source>
</evidence>
<dbReference type="PROSITE" id="PS50262">
    <property type="entry name" value="G_PROTEIN_RECEP_F1_2"/>
    <property type="match status" value="1"/>
</dbReference>
<keyword evidence="7 9" id="KW-0675">Receptor</keyword>
<dbReference type="PRINTS" id="PR00237">
    <property type="entry name" value="GPCRRHODOPSN"/>
</dbReference>
<reference evidence="12" key="3">
    <citation type="submission" date="2025-09" db="UniProtKB">
        <authorList>
            <consortium name="Ensembl"/>
        </authorList>
    </citation>
    <scope>IDENTIFICATION</scope>
</reference>
<evidence type="ECO:0000256" key="7">
    <source>
        <dbReference type="ARBA" id="ARBA00023170"/>
    </source>
</evidence>
<evidence type="ECO:0000259" key="11">
    <source>
        <dbReference type="PROSITE" id="PS50262"/>
    </source>
</evidence>
<organism evidence="12 13">
    <name type="scientific">Maylandia zebra</name>
    <name type="common">zebra mbuna</name>
    <dbReference type="NCBI Taxonomy" id="106582"/>
    <lineage>
        <taxon>Eukaryota</taxon>
        <taxon>Metazoa</taxon>
        <taxon>Chordata</taxon>
        <taxon>Craniata</taxon>
        <taxon>Vertebrata</taxon>
        <taxon>Euteleostomi</taxon>
        <taxon>Actinopterygii</taxon>
        <taxon>Neopterygii</taxon>
        <taxon>Teleostei</taxon>
        <taxon>Neoteleostei</taxon>
        <taxon>Acanthomorphata</taxon>
        <taxon>Ovalentaria</taxon>
        <taxon>Cichlomorphae</taxon>
        <taxon>Cichliformes</taxon>
        <taxon>Cichlidae</taxon>
        <taxon>African cichlids</taxon>
        <taxon>Pseudocrenilabrinae</taxon>
        <taxon>Haplochromini</taxon>
        <taxon>Maylandia</taxon>
        <taxon>Maylandia zebra complex</taxon>
    </lineage>
</organism>
<keyword evidence="5 9" id="KW-0297">G-protein coupled receptor</keyword>
<sequence>HTGNEWGTENRAELCFPQLFNTSCKKPTTPLSQVLLFHILMPSMSLLTVTLNLLVIIAVSHFRQLHTPTNILLLSLAAADFLIGLLFMPGEILRNTVCWFLGQLTCSLYNYISFVVTSASVGDMVLISVDRYVAICDPLHYPTRITERRVKVCVCLCWLCSVFYCYMIVRDDLSQPGKHNSCFGECIIFVEFIAGFVDLVLSFIIPVTVIVFLYMRVFVVAVSQARAMRSQVTAVTLQLSVTLTAKKSELKAARTLGVLVLVFLICFCPYYIVSLFGDEFLNSASASIVFYFFLLNSCLNPLIYAMFYPWFRKAVKLIMTLQILNASTYK</sequence>
<dbReference type="InterPro" id="IPR017452">
    <property type="entry name" value="GPCR_Rhodpsn_7TM"/>
</dbReference>
<feature type="transmembrane region" description="Helical" evidence="10">
    <location>
        <begin position="199"/>
        <end position="222"/>
    </location>
</feature>
<keyword evidence="6 10" id="KW-0472">Membrane</keyword>
<reference evidence="12" key="2">
    <citation type="submission" date="2025-08" db="UniProtKB">
        <authorList>
            <consortium name="Ensembl"/>
        </authorList>
    </citation>
    <scope>IDENTIFICATION</scope>
</reference>
<dbReference type="PANTHER" id="PTHR24249">
    <property type="entry name" value="HISTAMINE RECEPTOR-RELATED G-PROTEIN COUPLED RECEPTOR"/>
    <property type="match status" value="1"/>
</dbReference>
<protein>
    <submittedName>
        <fullName evidence="12">Trace amine-associated receptor 13c-like</fullName>
    </submittedName>
</protein>
<keyword evidence="3 9" id="KW-0812">Transmembrane</keyword>
<dbReference type="FunFam" id="1.20.1070.10:FF:000318">
    <property type="entry name" value="Trace amine associated receptor 15"/>
    <property type="match status" value="1"/>
</dbReference>
<feature type="transmembrane region" description="Helical" evidence="10">
    <location>
        <begin position="150"/>
        <end position="169"/>
    </location>
</feature>